<comment type="caution">
    <text evidence="1">The sequence shown here is derived from an EMBL/GenBank/DDBJ whole genome shotgun (WGS) entry which is preliminary data.</text>
</comment>
<dbReference type="AlphaFoldDB" id="D0W2S0"/>
<reference evidence="1 2" key="1">
    <citation type="submission" date="2009-10" db="EMBL/GenBank/DDBJ databases">
        <authorList>
            <person name="Weinstock G."/>
            <person name="Sodergren E."/>
            <person name="Clifton S."/>
            <person name="Fulton L."/>
            <person name="Fulton B."/>
            <person name="Courtney L."/>
            <person name="Fronick C."/>
            <person name="Harrison M."/>
            <person name="Strong C."/>
            <person name="Farmer C."/>
            <person name="Delahaunty K."/>
            <person name="Markovic C."/>
            <person name="Hall O."/>
            <person name="Minx P."/>
            <person name="Tomlinson C."/>
            <person name="Mitreva M."/>
            <person name="Nelson J."/>
            <person name="Hou S."/>
            <person name="Wollam A."/>
            <person name="Pepin K.H."/>
            <person name="Johnson M."/>
            <person name="Bhonagiri V."/>
            <person name="Nash W.E."/>
            <person name="Warren W."/>
            <person name="Chinwalla A."/>
            <person name="Mardis E.R."/>
            <person name="Wilson R.K."/>
        </authorList>
    </citation>
    <scope>NUCLEOTIDE SEQUENCE [LARGE SCALE GENOMIC DNA]</scope>
    <source>
        <strain evidence="1 2">ATCC 14685</strain>
    </source>
</reference>
<accession>D0W2S0</accession>
<dbReference type="EMBL" id="ACDY02000005">
    <property type="protein sequence ID" value="EEZ71717.1"/>
    <property type="molecule type" value="Genomic_DNA"/>
</dbReference>
<sequence length="68" mass="7778">MPSETGKGFRRHFYRRWHSGVMMMRHLSVKSVPSSAIRTGNTTGLTLPQRQEYPRMSVPFLVVRTGTA</sequence>
<protein>
    <submittedName>
        <fullName evidence="1">Uncharacterized protein</fullName>
    </submittedName>
</protein>
<organism evidence="1 2">
    <name type="scientific">Neisseria cinerea ATCC 14685</name>
    <dbReference type="NCBI Taxonomy" id="546262"/>
    <lineage>
        <taxon>Bacteria</taxon>
        <taxon>Pseudomonadati</taxon>
        <taxon>Pseudomonadota</taxon>
        <taxon>Betaproteobacteria</taxon>
        <taxon>Neisseriales</taxon>
        <taxon>Neisseriaceae</taxon>
        <taxon>Neisseria</taxon>
    </lineage>
</organism>
<gene>
    <name evidence="1" type="ORF">NEICINOT_03954</name>
</gene>
<dbReference type="Proteomes" id="UP000003294">
    <property type="component" value="Unassembled WGS sequence"/>
</dbReference>
<name>D0W2S0_NEICI</name>
<dbReference type="STRING" id="546262.NEICINOT_03954"/>
<evidence type="ECO:0000313" key="2">
    <source>
        <dbReference type="Proteomes" id="UP000003294"/>
    </source>
</evidence>
<proteinExistence type="predicted"/>
<evidence type="ECO:0000313" key="1">
    <source>
        <dbReference type="EMBL" id="EEZ71717.1"/>
    </source>
</evidence>